<dbReference type="Proteomes" id="UP000521676">
    <property type="component" value="Unassembled WGS sequence"/>
</dbReference>
<reference evidence="3 4" key="1">
    <citation type="submission" date="2020-06" db="EMBL/GenBank/DDBJ databases">
        <title>Anoxygenic phototrophic Chloroflexota member uses a Type I reaction center.</title>
        <authorList>
            <person name="Tsuji J.M."/>
            <person name="Shaw N.A."/>
            <person name="Nagashima S."/>
            <person name="Venkiteswaran J."/>
            <person name="Schiff S.L."/>
            <person name="Hanada S."/>
            <person name="Tank M."/>
            <person name="Neufeld J.D."/>
        </authorList>
    </citation>
    <scope>NUCLEOTIDE SEQUENCE [LARGE SCALE GENOMIC DNA]</scope>
    <source>
        <strain evidence="3">L227-S17</strain>
    </source>
</reference>
<evidence type="ECO:0000259" key="2">
    <source>
        <dbReference type="PROSITE" id="PS50104"/>
    </source>
</evidence>
<evidence type="ECO:0000313" key="3">
    <source>
        <dbReference type="EMBL" id="NWJ47050.1"/>
    </source>
</evidence>
<dbReference type="InterPro" id="IPR000253">
    <property type="entry name" value="FHA_dom"/>
</dbReference>
<sequence length="421" mass="48075">MTMLKLSIIYQEQYMLKLIIRFNKNPETSFRTNSPEIILGRTNSTKNPDYLDLSPDESVSRMHARIFFESGTWWLEDKGSKAGTRLNGKIIAQKIALSSGDTLYLGKTTIKVEFAAPEEAGYIDEILEIDETKTPTIISEDQHLAIFARLSELVAYSESLQNILQGFISEIRSRFPLADNISLALIENNELIIRASWPPFQAHLSFTLANKAIAHKQAFRWILDDVKDKLVPSVTDATSALYVPMIFNSKIIGLIHLDTSRVGISFSELDLQLLSVIANIIAPSLKASERDELPETPSVFISYSHKDIAFVKKLASDLRRRKIKVWYDERLREGEVWRNQLALSIKNTDVFLLILSPTSTNSEYVEWELTIAQSLHKKILPVMYEKTPLPLTILPLQYFSIGQDYQEFTLLLAERIYKERT</sequence>
<dbReference type="Gene3D" id="2.60.200.20">
    <property type="match status" value="1"/>
</dbReference>
<gene>
    <name evidence="3" type="ORF">HXX08_14410</name>
</gene>
<dbReference type="EMBL" id="JACATZ010000002">
    <property type="protein sequence ID" value="NWJ47050.1"/>
    <property type="molecule type" value="Genomic_DNA"/>
</dbReference>
<dbReference type="SUPFAM" id="SSF52200">
    <property type="entry name" value="Toll/Interleukin receptor TIR domain"/>
    <property type="match status" value="1"/>
</dbReference>
<dbReference type="InterPro" id="IPR000157">
    <property type="entry name" value="TIR_dom"/>
</dbReference>
<protein>
    <submittedName>
        <fullName evidence="3">TIR domain-containing protein</fullName>
    </submittedName>
</protein>
<dbReference type="AlphaFoldDB" id="A0A8T7M4N6"/>
<dbReference type="Gene3D" id="3.40.50.10140">
    <property type="entry name" value="Toll/interleukin-1 receptor homology (TIR) domain"/>
    <property type="match status" value="1"/>
</dbReference>
<organism evidence="3 4">
    <name type="scientific">Candidatus Chlorohelix allophototropha</name>
    <dbReference type="NCBI Taxonomy" id="3003348"/>
    <lineage>
        <taxon>Bacteria</taxon>
        <taxon>Bacillati</taxon>
        <taxon>Chloroflexota</taxon>
        <taxon>Chloroflexia</taxon>
        <taxon>Candidatus Chloroheliales</taxon>
        <taxon>Candidatus Chloroheliaceae</taxon>
        <taxon>Candidatus Chlorohelix</taxon>
    </lineage>
</organism>
<dbReference type="PROSITE" id="PS50006">
    <property type="entry name" value="FHA_DOMAIN"/>
    <property type="match status" value="1"/>
</dbReference>
<dbReference type="Gene3D" id="3.30.450.40">
    <property type="match status" value="1"/>
</dbReference>
<dbReference type="SUPFAM" id="SSF55781">
    <property type="entry name" value="GAF domain-like"/>
    <property type="match status" value="1"/>
</dbReference>
<proteinExistence type="predicted"/>
<dbReference type="GO" id="GO:0007165">
    <property type="term" value="P:signal transduction"/>
    <property type="evidence" value="ECO:0007669"/>
    <property type="project" value="InterPro"/>
</dbReference>
<dbReference type="PROSITE" id="PS50104">
    <property type="entry name" value="TIR"/>
    <property type="match status" value="1"/>
</dbReference>
<feature type="domain" description="FHA" evidence="1">
    <location>
        <begin position="37"/>
        <end position="91"/>
    </location>
</feature>
<comment type="caution">
    <text evidence="3">The sequence shown here is derived from an EMBL/GenBank/DDBJ whole genome shotgun (WGS) entry which is preliminary data.</text>
</comment>
<feature type="domain" description="TIR" evidence="2">
    <location>
        <begin position="295"/>
        <end position="416"/>
    </location>
</feature>
<evidence type="ECO:0000259" key="1">
    <source>
        <dbReference type="PROSITE" id="PS50006"/>
    </source>
</evidence>
<dbReference type="InterPro" id="IPR008984">
    <property type="entry name" value="SMAD_FHA_dom_sf"/>
</dbReference>
<dbReference type="SMART" id="SM00240">
    <property type="entry name" value="FHA"/>
    <property type="match status" value="1"/>
</dbReference>
<dbReference type="InterPro" id="IPR035897">
    <property type="entry name" value="Toll_tir_struct_dom_sf"/>
</dbReference>
<evidence type="ECO:0000313" key="4">
    <source>
        <dbReference type="Proteomes" id="UP000521676"/>
    </source>
</evidence>
<dbReference type="InterPro" id="IPR029016">
    <property type="entry name" value="GAF-like_dom_sf"/>
</dbReference>
<accession>A0A8T7M4N6</accession>
<dbReference type="SMART" id="SM00255">
    <property type="entry name" value="TIR"/>
    <property type="match status" value="1"/>
</dbReference>
<dbReference type="SUPFAM" id="SSF49879">
    <property type="entry name" value="SMAD/FHA domain"/>
    <property type="match status" value="1"/>
</dbReference>
<dbReference type="Pfam" id="PF00498">
    <property type="entry name" value="FHA"/>
    <property type="match status" value="1"/>
</dbReference>
<dbReference type="CDD" id="cd00060">
    <property type="entry name" value="FHA"/>
    <property type="match status" value="1"/>
</dbReference>
<name>A0A8T7M4N6_9CHLR</name>
<dbReference type="Pfam" id="PF13676">
    <property type="entry name" value="TIR_2"/>
    <property type="match status" value="1"/>
</dbReference>